<keyword evidence="3" id="KW-1185">Reference proteome</keyword>
<accession>A0A0D3HP81</accession>
<dbReference type="HOGENOM" id="CLU_2298902_0_0_1"/>
<feature type="region of interest" description="Disordered" evidence="1">
    <location>
        <begin position="17"/>
        <end position="50"/>
    </location>
</feature>
<name>A0A0D3HP81_9ORYZ</name>
<dbReference type="AlphaFoldDB" id="A0A0D3HP81"/>
<dbReference type="EnsemblPlants" id="OBART11G20570.1">
    <property type="protein sequence ID" value="OBART11G20570.1"/>
    <property type="gene ID" value="OBART11G20570"/>
</dbReference>
<dbReference type="Gramene" id="OBART11G20570.1">
    <property type="protein sequence ID" value="OBART11G20570.1"/>
    <property type="gene ID" value="OBART11G20570"/>
</dbReference>
<dbReference type="PaxDb" id="65489-OBART11G20570.1"/>
<reference evidence="2" key="2">
    <citation type="submission" date="2015-03" db="UniProtKB">
        <authorList>
            <consortium name="EnsemblPlants"/>
        </authorList>
    </citation>
    <scope>IDENTIFICATION</scope>
</reference>
<sequence length="101" mass="11464">PHHQSHPRRRLLQLLAAASDPTRKGSESSRSPSPAASDGPLQRVELSPQELRARLPRLPGLREPSWADQEVWAHVLQAVLPQQRQGYWLHQVPLKAILPRR</sequence>
<proteinExistence type="predicted"/>
<dbReference type="STRING" id="65489.A0A0D3HP81"/>
<evidence type="ECO:0000313" key="2">
    <source>
        <dbReference type="EnsemblPlants" id="OBART11G20570.1"/>
    </source>
</evidence>
<reference evidence="2" key="1">
    <citation type="journal article" date="2009" name="Rice">
        <title>De Novo Next Generation Sequencing of Plant Genomes.</title>
        <authorList>
            <person name="Rounsley S."/>
            <person name="Marri P.R."/>
            <person name="Yu Y."/>
            <person name="He R."/>
            <person name="Sisneros N."/>
            <person name="Goicoechea J.L."/>
            <person name="Lee S.J."/>
            <person name="Angelova A."/>
            <person name="Kudrna D."/>
            <person name="Luo M."/>
            <person name="Affourtit J."/>
            <person name="Desany B."/>
            <person name="Knight J."/>
            <person name="Niazi F."/>
            <person name="Egholm M."/>
            <person name="Wing R.A."/>
        </authorList>
    </citation>
    <scope>NUCLEOTIDE SEQUENCE [LARGE SCALE GENOMIC DNA]</scope>
    <source>
        <strain evidence="2">cv. IRGC 105608</strain>
    </source>
</reference>
<protein>
    <submittedName>
        <fullName evidence="2">Uncharacterized protein</fullName>
    </submittedName>
</protein>
<evidence type="ECO:0000313" key="3">
    <source>
        <dbReference type="Proteomes" id="UP000026960"/>
    </source>
</evidence>
<dbReference type="Proteomes" id="UP000026960">
    <property type="component" value="Chromosome 11"/>
</dbReference>
<evidence type="ECO:0000256" key="1">
    <source>
        <dbReference type="SAM" id="MobiDB-lite"/>
    </source>
</evidence>
<feature type="compositionally biased region" description="Low complexity" evidence="1">
    <location>
        <begin position="28"/>
        <end position="37"/>
    </location>
</feature>
<organism evidence="2">
    <name type="scientific">Oryza barthii</name>
    <dbReference type="NCBI Taxonomy" id="65489"/>
    <lineage>
        <taxon>Eukaryota</taxon>
        <taxon>Viridiplantae</taxon>
        <taxon>Streptophyta</taxon>
        <taxon>Embryophyta</taxon>
        <taxon>Tracheophyta</taxon>
        <taxon>Spermatophyta</taxon>
        <taxon>Magnoliopsida</taxon>
        <taxon>Liliopsida</taxon>
        <taxon>Poales</taxon>
        <taxon>Poaceae</taxon>
        <taxon>BOP clade</taxon>
        <taxon>Oryzoideae</taxon>
        <taxon>Oryzeae</taxon>
        <taxon>Oryzinae</taxon>
        <taxon>Oryza</taxon>
    </lineage>
</organism>